<evidence type="ECO:0000313" key="3">
    <source>
        <dbReference type="EMBL" id="SFU58443.1"/>
    </source>
</evidence>
<accession>A0A1I7HCK1</accession>
<dbReference type="STRING" id="463301.SAMN04487955_104156"/>
<evidence type="ECO:0000256" key="1">
    <source>
        <dbReference type="SAM" id="MobiDB-lite"/>
    </source>
</evidence>
<dbReference type="GO" id="GO:0090313">
    <property type="term" value="P:regulation of protein targeting to membrane"/>
    <property type="evidence" value="ECO:0007669"/>
    <property type="project" value="TreeGrafter"/>
</dbReference>
<reference evidence="4" key="1">
    <citation type="submission" date="2016-10" db="EMBL/GenBank/DDBJ databases">
        <authorList>
            <person name="Varghese N."/>
            <person name="Submissions S."/>
        </authorList>
    </citation>
    <scope>NUCLEOTIDE SEQUENCE [LARGE SCALE GENOMIC DNA]</scope>
    <source>
        <strain evidence="4">CGMCC 1.6981</strain>
    </source>
</reference>
<dbReference type="EMBL" id="FPBP01000004">
    <property type="protein sequence ID" value="SFU58443.1"/>
    <property type="molecule type" value="Genomic_DNA"/>
</dbReference>
<dbReference type="Proteomes" id="UP000198693">
    <property type="component" value="Unassembled WGS sequence"/>
</dbReference>
<protein>
    <submittedName>
        <fullName evidence="3">AsmA family protein</fullName>
    </submittedName>
</protein>
<feature type="domain" description="AsmA" evidence="2">
    <location>
        <begin position="88"/>
        <end position="167"/>
    </location>
</feature>
<dbReference type="InterPro" id="IPR052894">
    <property type="entry name" value="AsmA-related"/>
</dbReference>
<feature type="domain" description="AsmA" evidence="2">
    <location>
        <begin position="568"/>
        <end position="816"/>
    </location>
</feature>
<dbReference type="PANTHER" id="PTHR30441:SF9">
    <property type="entry name" value="ASMA FAMILY PROTEIN YHJG"/>
    <property type="match status" value="1"/>
</dbReference>
<evidence type="ECO:0000259" key="2">
    <source>
        <dbReference type="Pfam" id="PF05170"/>
    </source>
</evidence>
<dbReference type="AlphaFoldDB" id="A0A1I7HCK1"/>
<feature type="region of interest" description="Disordered" evidence="1">
    <location>
        <begin position="286"/>
        <end position="310"/>
    </location>
</feature>
<dbReference type="InterPro" id="IPR007844">
    <property type="entry name" value="AsmA"/>
</dbReference>
<feature type="compositionally biased region" description="Acidic residues" evidence="1">
    <location>
        <begin position="287"/>
        <end position="308"/>
    </location>
</feature>
<name>A0A1I7HCK1_9GAMM</name>
<dbReference type="GO" id="GO:0005886">
    <property type="term" value="C:plasma membrane"/>
    <property type="evidence" value="ECO:0007669"/>
    <property type="project" value="TreeGrafter"/>
</dbReference>
<dbReference type="Pfam" id="PF05170">
    <property type="entry name" value="AsmA"/>
    <property type="match status" value="2"/>
</dbReference>
<keyword evidence="4" id="KW-1185">Reference proteome</keyword>
<organism evidence="3 4">
    <name type="scientific">Halomonas korlensis</name>
    <dbReference type="NCBI Taxonomy" id="463301"/>
    <lineage>
        <taxon>Bacteria</taxon>
        <taxon>Pseudomonadati</taxon>
        <taxon>Pseudomonadota</taxon>
        <taxon>Gammaproteobacteria</taxon>
        <taxon>Oceanospirillales</taxon>
        <taxon>Halomonadaceae</taxon>
        <taxon>Halomonas</taxon>
    </lineage>
</organism>
<gene>
    <name evidence="3" type="ORF">SAMN04487955_104156</name>
</gene>
<dbReference type="PANTHER" id="PTHR30441">
    <property type="entry name" value="DUF748 DOMAIN-CONTAINING PROTEIN"/>
    <property type="match status" value="1"/>
</dbReference>
<evidence type="ECO:0000313" key="4">
    <source>
        <dbReference type="Proteomes" id="UP000198693"/>
    </source>
</evidence>
<sequence>MARIARWVLLPLLAVALLLGGAMCLVESAWAQEGVEKQASQRLDGRNDEIGALDGVWGWPREWLEKQASQRLGGRNVEIGALDVDWGWPLTVRLEDVRVANPDWAPHEHMLELEALELEVDTGALLRANIQLQRLDLQSPVVHLARGEDGAVSWEGVIDQEPGQEPGIRPDVVNVEEGRLTYRDPLLEADIDAAFETRGDEGEVRELIAQAQGSLQGQELDLEVRGDAPAQALAADPLDYEARLEGQLGGSPLSGSVSVVMEDRPHIETQLDIERLDLERWNIAGMEDADEEDQDAREEDEATEEENGVSDWQRRWAERLSVLREFSGEADLSIDRLDYGDDTLRDVALEARVAEGRLYVERLHAAHGESGLTAQGWLEPTAEALEGAVDAELSQVDLQESLAPLGLDAEGVLGGRLHARFTQGRLVFEDTSLDYRAPAHSLALYVNADTVRPDDMSVTGVQLQGNGTYNARDFDYDLEVGPLLDLNDPDKPYPVEGKIIAGETSLTVDGTVEQPLALSALQGTFHLAGPNPSRLNELTGLNLPDLPPYELEGYLDYEESLVQLRDAQGRFGDSDVSGDVRLRLGERNMLWANLHSQQLVLGDLTPLTGAKPTPGDEAEGWRGSVDTQPARLFPDNEWNVQGLRRMDAKVVYSAKDVDARYAPLNDVALELTLDNGLLTLEPLQVGLGGGDVNSRLTLDAREEPLSGDLALSLRQVNLRPMLREAELGDIAEDSAGTIGGEGQVSFHGNSMAAVMASLDGTLELAMSGGELDMLLVEAAGLDVGEALLGALAEADQVLMRCAYAQLESEDGTTTLEEFFIDTEDTNFTGTGAINFGNERLELIFEAHPKDPSLLASDSPVKVQGRLTDMEIKVISRELLARGVLSVLGAVVAPPLAIVPWIELGTGENVGPGCRQVLAEFAAGEDAG</sequence>
<proteinExistence type="predicted"/>